<reference evidence="6 7" key="1">
    <citation type="submission" date="2013-09" db="EMBL/GenBank/DDBJ databases">
        <title>Whole genome shotgun sequence of Vibrio ezurae NBRC 102218.</title>
        <authorList>
            <person name="Yoshida I."/>
            <person name="Hosoyama A."/>
            <person name="Numata M."/>
            <person name="Hashimoto M."/>
            <person name="Hosoyama Y."/>
            <person name="Tsuchikane K."/>
            <person name="Noguchi M."/>
            <person name="Hirakata S."/>
            <person name="Ichikawa N."/>
            <person name="Ohji S."/>
            <person name="Yamazoe A."/>
            <person name="Fujita N."/>
        </authorList>
    </citation>
    <scope>NUCLEOTIDE SEQUENCE [LARGE SCALE GENOMIC DNA]</scope>
    <source>
        <strain evidence="6 7">NBRC 102218</strain>
    </source>
</reference>
<comment type="caution">
    <text evidence="6">The sequence shown here is derived from an EMBL/GenBank/DDBJ whole genome shotgun (WGS) entry which is preliminary data.</text>
</comment>
<keyword evidence="3" id="KW-0238">DNA-binding</keyword>
<dbReference type="AlphaFoldDB" id="U3CAN5"/>
<dbReference type="Pfam" id="PF03466">
    <property type="entry name" value="LysR_substrate"/>
    <property type="match status" value="1"/>
</dbReference>
<evidence type="ECO:0000256" key="1">
    <source>
        <dbReference type="ARBA" id="ARBA00009437"/>
    </source>
</evidence>
<dbReference type="InterPro" id="IPR036388">
    <property type="entry name" value="WH-like_DNA-bd_sf"/>
</dbReference>
<dbReference type="InterPro" id="IPR000847">
    <property type="entry name" value="LysR_HTH_N"/>
</dbReference>
<dbReference type="PROSITE" id="PS50931">
    <property type="entry name" value="HTH_LYSR"/>
    <property type="match status" value="1"/>
</dbReference>
<dbReference type="GO" id="GO:0006351">
    <property type="term" value="P:DNA-templated transcription"/>
    <property type="evidence" value="ECO:0007669"/>
    <property type="project" value="TreeGrafter"/>
</dbReference>
<dbReference type="Gene3D" id="3.40.190.290">
    <property type="match status" value="1"/>
</dbReference>
<dbReference type="PANTHER" id="PTHR30537">
    <property type="entry name" value="HTH-TYPE TRANSCRIPTIONAL REGULATOR"/>
    <property type="match status" value="1"/>
</dbReference>
<keyword evidence="2" id="KW-0805">Transcription regulation</keyword>
<dbReference type="GO" id="GO:0043565">
    <property type="term" value="F:sequence-specific DNA binding"/>
    <property type="evidence" value="ECO:0007669"/>
    <property type="project" value="TreeGrafter"/>
</dbReference>
<dbReference type="RefSeq" id="WP_021712113.1">
    <property type="nucleotide sequence ID" value="NZ_BATM01000001.1"/>
</dbReference>
<dbReference type="InterPro" id="IPR058163">
    <property type="entry name" value="LysR-type_TF_proteobact-type"/>
</dbReference>
<accession>U3CAN5</accession>
<comment type="similarity">
    <text evidence="1">Belongs to the LysR transcriptional regulatory family.</text>
</comment>
<dbReference type="Pfam" id="PF00126">
    <property type="entry name" value="HTH_1"/>
    <property type="match status" value="1"/>
</dbReference>
<keyword evidence="4" id="KW-0804">Transcription</keyword>
<dbReference type="InterPro" id="IPR036390">
    <property type="entry name" value="WH_DNA-bd_sf"/>
</dbReference>
<dbReference type="EMBL" id="BATM01000001">
    <property type="protein sequence ID" value="GAD78389.1"/>
    <property type="molecule type" value="Genomic_DNA"/>
</dbReference>
<dbReference type="FunFam" id="3.40.190.290:FF:000001">
    <property type="entry name" value="Transcriptional regulator, LysR family"/>
    <property type="match status" value="1"/>
</dbReference>
<dbReference type="SUPFAM" id="SSF53850">
    <property type="entry name" value="Periplasmic binding protein-like II"/>
    <property type="match status" value="1"/>
</dbReference>
<evidence type="ECO:0000256" key="4">
    <source>
        <dbReference type="ARBA" id="ARBA00023163"/>
    </source>
</evidence>
<dbReference type="InterPro" id="IPR005119">
    <property type="entry name" value="LysR_subst-bd"/>
</dbReference>
<evidence type="ECO:0000313" key="7">
    <source>
        <dbReference type="Proteomes" id="UP000016562"/>
    </source>
</evidence>
<dbReference type="OrthoDB" id="9786526at2"/>
<evidence type="ECO:0000259" key="5">
    <source>
        <dbReference type="PROSITE" id="PS50931"/>
    </source>
</evidence>
<dbReference type="GO" id="GO:0003700">
    <property type="term" value="F:DNA-binding transcription factor activity"/>
    <property type="evidence" value="ECO:0007669"/>
    <property type="project" value="InterPro"/>
</dbReference>
<keyword evidence="7" id="KW-1185">Reference proteome</keyword>
<dbReference type="STRING" id="1219080.VEZ01S_01_01680"/>
<dbReference type="eggNOG" id="COG0583">
    <property type="taxonomic scope" value="Bacteria"/>
</dbReference>
<dbReference type="FunFam" id="1.10.10.10:FF:000001">
    <property type="entry name" value="LysR family transcriptional regulator"/>
    <property type="match status" value="1"/>
</dbReference>
<proteinExistence type="inferred from homology"/>
<name>U3CAN5_9VIBR</name>
<dbReference type="SUPFAM" id="SSF46785">
    <property type="entry name" value="Winged helix' DNA-binding domain"/>
    <property type="match status" value="1"/>
</dbReference>
<gene>
    <name evidence="6" type="ORF">VEZ01S_01_01680</name>
</gene>
<organism evidence="6 7">
    <name type="scientific">Vibrio ezurae NBRC 102218</name>
    <dbReference type="NCBI Taxonomy" id="1219080"/>
    <lineage>
        <taxon>Bacteria</taxon>
        <taxon>Pseudomonadati</taxon>
        <taxon>Pseudomonadota</taxon>
        <taxon>Gammaproteobacteria</taxon>
        <taxon>Vibrionales</taxon>
        <taxon>Vibrionaceae</taxon>
        <taxon>Vibrio</taxon>
    </lineage>
</organism>
<evidence type="ECO:0000256" key="2">
    <source>
        <dbReference type="ARBA" id="ARBA00023015"/>
    </source>
</evidence>
<sequence>MSQWEGIEEFVAVADSESFTKAAQILNTSVAQVSRKLSALEARLGVKLVQRTTRRVSVTEAGLGYAQHCRMLLDGLAEAEREVTQVHSQPIGRLRITAPTTYGESVIAPLLIEFVARYPQLELDLQLSNKRLDLIADKFDIAIRIGVLPDSSLIAKKLAERQQHICASAKFIAENGGPTHPLQLADYPCLLGSSSTWRFTEDGKPLNLTMKGRLRCNSGNVLTQAVLQDHGIVQLPDFYVAPYLQDHRLVELLTDYRAEKENIWALYPQNRHLSPKIKLVIEFLSAQLAQGAFYASASAVNEYATTNSSTTFNKTDH</sequence>
<evidence type="ECO:0000256" key="3">
    <source>
        <dbReference type="ARBA" id="ARBA00023125"/>
    </source>
</evidence>
<evidence type="ECO:0000313" key="6">
    <source>
        <dbReference type="EMBL" id="GAD78389.1"/>
    </source>
</evidence>
<dbReference type="Proteomes" id="UP000016562">
    <property type="component" value="Unassembled WGS sequence"/>
</dbReference>
<dbReference type="Gene3D" id="1.10.10.10">
    <property type="entry name" value="Winged helix-like DNA-binding domain superfamily/Winged helix DNA-binding domain"/>
    <property type="match status" value="1"/>
</dbReference>
<protein>
    <submittedName>
        <fullName evidence="6">Putative LysR family transcriptional regulator</fullName>
    </submittedName>
</protein>
<feature type="domain" description="HTH lysR-type" evidence="5">
    <location>
        <begin position="10"/>
        <end position="59"/>
    </location>
</feature>
<dbReference type="PANTHER" id="PTHR30537:SF10">
    <property type="entry name" value="TRANSCRIPTIONAL REGULATOR-RELATED"/>
    <property type="match status" value="1"/>
</dbReference>